<keyword evidence="2" id="KW-1185">Reference proteome</keyword>
<evidence type="ECO:0000313" key="1">
    <source>
        <dbReference type="EMBL" id="TFB04028.1"/>
    </source>
</evidence>
<accession>A0ABY2H744</accession>
<protein>
    <submittedName>
        <fullName evidence="1">Uncharacterized protein</fullName>
    </submittedName>
</protein>
<comment type="caution">
    <text evidence="1">The sequence shown here is derived from an EMBL/GenBank/DDBJ whole genome shotgun (WGS) entry which is preliminary data.</text>
</comment>
<organism evidence="1 2">
    <name type="scientific">Trichoderma ghanense</name>
    <dbReference type="NCBI Taxonomy" id="65468"/>
    <lineage>
        <taxon>Eukaryota</taxon>
        <taxon>Fungi</taxon>
        <taxon>Dikarya</taxon>
        <taxon>Ascomycota</taxon>
        <taxon>Pezizomycotina</taxon>
        <taxon>Sordariomycetes</taxon>
        <taxon>Hypocreomycetidae</taxon>
        <taxon>Hypocreales</taxon>
        <taxon>Hypocreaceae</taxon>
        <taxon>Trichoderma</taxon>
    </lineage>
</organism>
<feature type="non-terminal residue" evidence="1">
    <location>
        <position position="1"/>
    </location>
</feature>
<dbReference type="GeneID" id="300575341"/>
<dbReference type="Proteomes" id="UP001642720">
    <property type="component" value="Unassembled WGS sequence"/>
</dbReference>
<name>A0ABY2H744_9HYPO</name>
<dbReference type="EMBL" id="PPTA01000004">
    <property type="protein sequence ID" value="TFB04028.1"/>
    <property type="molecule type" value="Genomic_DNA"/>
</dbReference>
<evidence type="ECO:0000313" key="2">
    <source>
        <dbReference type="Proteomes" id="UP001642720"/>
    </source>
</evidence>
<reference evidence="1 2" key="1">
    <citation type="submission" date="2018-01" db="EMBL/GenBank/DDBJ databases">
        <title>Genome characterization of the sugarcane-associated fungus Trichoderma ghanense CCMA-1212 and their application in lignocelulose bioconversion.</title>
        <authorList>
            <person name="Steindorff A.S."/>
            <person name="Mendes T.D."/>
            <person name="Vilela E.S.D."/>
            <person name="Rodrigues D.S."/>
            <person name="Formighieri E.F."/>
            <person name="Melo I.S."/>
            <person name="Favaro L.C.L."/>
        </authorList>
    </citation>
    <scope>NUCLEOTIDE SEQUENCE [LARGE SCALE GENOMIC DNA]</scope>
    <source>
        <strain evidence="1 2">CCMA-1212</strain>
    </source>
</reference>
<gene>
    <name evidence="1" type="ORF">CCMA1212_003546</name>
</gene>
<proteinExistence type="predicted"/>
<dbReference type="RefSeq" id="XP_073560229.1">
    <property type="nucleotide sequence ID" value="XM_073700891.1"/>
</dbReference>
<sequence>SLGPSVVPRPGCLPPSELTFQCADTDLRPLRVCTCIRAPYSQSSFVWIMLFYFDIRRRQTVSRKQLLLRTGELHMCMYAAILDEPSGALRLVSINHRDAPSAWLAGQQAHPSHARYHRFRLSMADIPHANNRGGRPSLTWRRKIAHMHLGVDLWAHQAHPIHSGTRNPGLAFSKAAILASQNQSWPAKPPPSLSGFEHVVSGTVAAGLRRIASKW</sequence>